<sequence>MVSELHETYVTTPTMSTTTTATITTNPAMASSFFINLNFTLSIKLERGMKPCPNEFINVAGDSFGLNQMVNQMAKTRSVDPWVDDCFNVRRCCWSDCRLYHFLASLSSSGASFCLTFEGKITSVTGVRVEYDPVFVIIATRPELFTLSEVCALLQNHETLGGSSKDGRGCRNTHGNDRAHTRGHNSFHCSQYFGLGRGSCGRGNGLRPTCQVCGRQGHIAINCYHRFDRAFQSPPSNSLTVMVALPNTIADPSWYFDSGASTHVTNNPDNLSFKSYYNGHDKVTVGNGQGLCIQNVGYSSLPFFLKTLHLINILQPKNY</sequence>
<accession>A0A438HIH9</accession>
<dbReference type="GO" id="GO:0008270">
    <property type="term" value="F:zinc ion binding"/>
    <property type="evidence" value="ECO:0007669"/>
    <property type="project" value="UniProtKB-KW"/>
</dbReference>
<gene>
    <name evidence="3" type="ORF">CK203_045251</name>
</gene>
<name>A0A438HIH9_VITVI</name>
<dbReference type="InterPro" id="IPR001878">
    <property type="entry name" value="Znf_CCHC"/>
</dbReference>
<keyword evidence="1" id="KW-0479">Metal-binding</keyword>
<dbReference type="Proteomes" id="UP000288805">
    <property type="component" value="Unassembled WGS sequence"/>
</dbReference>
<feature type="domain" description="CCHC-type" evidence="2">
    <location>
        <begin position="210"/>
        <end position="223"/>
    </location>
</feature>
<evidence type="ECO:0000259" key="2">
    <source>
        <dbReference type="PROSITE" id="PS50158"/>
    </source>
</evidence>
<evidence type="ECO:0000256" key="1">
    <source>
        <dbReference type="PROSITE-ProRule" id="PRU00047"/>
    </source>
</evidence>
<proteinExistence type="predicted"/>
<dbReference type="PANTHER" id="PTHR47481:SF22">
    <property type="entry name" value="RETROTRANSPOSON GAG DOMAIN-CONTAINING PROTEIN"/>
    <property type="match status" value="1"/>
</dbReference>
<protein>
    <recommendedName>
        <fullName evidence="2">CCHC-type domain-containing protein</fullName>
    </recommendedName>
</protein>
<keyword evidence="1" id="KW-0862">Zinc</keyword>
<organism evidence="3 4">
    <name type="scientific">Vitis vinifera</name>
    <name type="common">Grape</name>
    <dbReference type="NCBI Taxonomy" id="29760"/>
    <lineage>
        <taxon>Eukaryota</taxon>
        <taxon>Viridiplantae</taxon>
        <taxon>Streptophyta</taxon>
        <taxon>Embryophyta</taxon>
        <taxon>Tracheophyta</taxon>
        <taxon>Spermatophyta</taxon>
        <taxon>Magnoliopsida</taxon>
        <taxon>eudicotyledons</taxon>
        <taxon>Gunneridae</taxon>
        <taxon>Pentapetalae</taxon>
        <taxon>rosids</taxon>
        <taxon>Vitales</taxon>
        <taxon>Vitaceae</taxon>
        <taxon>Viteae</taxon>
        <taxon>Vitis</taxon>
    </lineage>
</organism>
<comment type="caution">
    <text evidence="3">The sequence shown here is derived from an EMBL/GenBank/DDBJ whole genome shotgun (WGS) entry which is preliminary data.</text>
</comment>
<reference evidence="3 4" key="1">
    <citation type="journal article" date="2018" name="PLoS Genet.">
        <title>Population sequencing reveals clonal diversity and ancestral inbreeding in the grapevine cultivar Chardonnay.</title>
        <authorList>
            <person name="Roach M.J."/>
            <person name="Johnson D.L."/>
            <person name="Bohlmann J."/>
            <person name="van Vuuren H.J."/>
            <person name="Jones S.J."/>
            <person name="Pretorius I.S."/>
            <person name="Schmidt S.A."/>
            <person name="Borneman A.R."/>
        </authorList>
    </citation>
    <scope>NUCLEOTIDE SEQUENCE [LARGE SCALE GENOMIC DNA]</scope>
    <source>
        <strain evidence="4">cv. Chardonnay</strain>
        <tissue evidence="3">Leaf</tissue>
    </source>
</reference>
<dbReference type="PROSITE" id="PS50158">
    <property type="entry name" value="ZF_CCHC"/>
    <property type="match status" value="1"/>
</dbReference>
<keyword evidence="1" id="KW-0863">Zinc-finger</keyword>
<dbReference type="PANTHER" id="PTHR47481">
    <property type="match status" value="1"/>
</dbReference>
<dbReference type="EMBL" id="QGNW01000218">
    <property type="protein sequence ID" value="RVW84257.1"/>
    <property type="molecule type" value="Genomic_DNA"/>
</dbReference>
<dbReference type="AlphaFoldDB" id="A0A438HIH9"/>
<evidence type="ECO:0000313" key="3">
    <source>
        <dbReference type="EMBL" id="RVW84257.1"/>
    </source>
</evidence>
<evidence type="ECO:0000313" key="4">
    <source>
        <dbReference type="Proteomes" id="UP000288805"/>
    </source>
</evidence>
<dbReference type="GO" id="GO:0003676">
    <property type="term" value="F:nucleic acid binding"/>
    <property type="evidence" value="ECO:0007669"/>
    <property type="project" value="InterPro"/>
</dbReference>